<sequence>MFVFSDGHSCVQEIVDKYTSWTWSVLSTYSEFSYSHPRAVGSTWSRPEEGYVKLNADGVVLSSRAHASVGGIIRDTNGVWQCGFSMTIGDGTIFQVEVRATLERLRLAWNKGF</sequence>
<dbReference type="GO" id="GO:0003676">
    <property type="term" value="F:nucleic acid binding"/>
    <property type="evidence" value="ECO:0007669"/>
    <property type="project" value="InterPro"/>
</dbReference>
<protein>
    <recommendedName>
        <fullName evidence="1">RNase H type-1 domain-containing protein</fullName>
    </recommendedName>
</protein>
<dbReference type="Proteomes" id="UP000593577">
    <property type="component" value="Unassembled WGS sequence"/>
</dbReference>
<dbReference type="Pfam" id="PF13456">
    <property type="entry name" value="RVT_3"/>
    <property type="match status" value="1"/>
</dbReference>
<comment type="caution">
    <text evidence="2">The sequence shown here is derived from an EMBL/GenBank/DDBJ whole genome shotgun (WGS) entry which is preliminary data.</text>
</comment>
<proteinExistence type="predicted"/>
<accession>A0A7J8XJL9</accession>
<dbReference type="GO" id="GO:0004523">
    <property type="term" value="F:RNA-DNA hybrid ribonuclease activity"/>
    <property type="evidence" value="ECO:0007669"/>
    <property type="project" value="InterPro"/>
</dbReference>
<evidence type="ECO:0000259" key="1">
    <source>
        <dbReference type="Pfam" id="PF13456"/>
    </source>
</evidence>
<dbReference type="InterPro" id="IPR044730">
    <property type="entry name" value="RNase_H-like_dom_plant"/>
</dbReference>
<dbReference type="PANTHER" id="PTHR47723:SF24">
    <property type="entry name" value="RNASE H TYPE-1 DOMAIN-CONTAINING PROTEIN"/>
    <property type="match status" value="1"/>
</dbReference>
<dbReference type="InterPro" id="IPR002156">
    <property type="entry name" value="RNaseH_domain"/>
</dbReference>
<dbReference type="PANTHER" id="PTHR47723">
    <property type="entry name" value="OS05G0353850 PROTEIN"/>
    <property type="match status" value="1"/>
</dbReference>
<feature type="domain" description="RNase H type-1" evidence="1">
    <location>
        <begin position="55"/>
        <end position="113"/>
    </location>
</feature>
<keyword evidence="3" id="KW-1185">Reference proteome</keyword>
<dbReference type="CDD" id="cd06222">
    <property type="entry name" value="RNase_H_like"/>
    <property type="match status" value="1"/>
</dbReference>
<evidence type="ECO:0000313" key="2">
    <source>
        <dbReference type="EMBL" id="MBA0686939.1"/>
    </source>
</evidence>
<dbReference type="AlphaFoldDB" id="A0A7J8XJL9"/>
<evidence type="ECO:0000313" key="3">
    <source>
        <dbReference type="Proteomes" id="UP000593577"/>
    </source>
</evidence>
<gene>
    <name evidence="2" type="ORF">Goari_014506</name>
</gene>
<reference evidence="2 3" key="1">
    <citation type="journal article" date="2019" name="Genome Biol. Evol.">
        <title>Insights into the evolution of the New World diploid cottons (Gossypium, subgenus Houzingenia) based on genome sequencing.</title>
        <authorList>
            <person name="Grover C.E."/>
            <person name="Arick M.A. 2nd"/>
            <person name="Thrash A."/>
            <person name="Conover J.L."/>
            <person name="Sanders W.S."/>
            <person name="Peterson D.G."/>
            <person name="Frelichowski J.E."/>
            <person name="Scheffler J.A."/>
            <person name="Scheffler B.E."/>
            <person name="Wendel J.F."/>
        </authorList>
    </citation>
    <scope>NUCLEOTIDE SEQUENCE [LARGE SCALE GENOMIC DNA]</scope>
    <source>
        <strain evidence="2">185</strain>
        <tissue evidence="2">Leaf</tissue>
    </source>
</reference>
<name>A0A7J8XJL9_GOSAI</name>
<dbReference type="InterPro" id="IPR053151">
    <property type="entry name" value="RNase_H-like"/>
</dbReference>
<organism evidence="2 3">
    <name type="scientific">Gossypium aridum</name>
    <name type="common">American cotton</name>
    <name type="synonym">Erioxylum aridum</name>
    <dbReference type="NCBI Taxonomy" id="34290"/>
    <lineage>
        <taxon>Eukaryota</taxon>
        <taxon>Viridiplantae</taxon>
        <taxon>Streptophyta</taxon>
        <taxon>Embryophyta</taxon>
        <taxon>Tracheophyta</taxon>
        <taxon>Spermatophyta</taxon>
        <taxon>Magnoliopsida</taxon>
        <taxon>eudicotyledons</taxon>
        <taxon>Gunneridae</taxon>
        <taxon>Pentapetalae</taxon>
        <taxon>rosids</taxon>
        <taxon>malvids</taxon>
        <taxon>Malvales</taxon>
        <taxon>Malvaceae</taxon>
        <taxon>Malvoideae</taxon>
        <taxon>Gossypium</taxon>
    </lineage>
</organism>
<dbReference type="EMBL" id="JABFAA010000007">
    <property type="protein sequence ID" value="MBA0686939.1"/>
    <property type="molecule type" value="Genomic_DNA"/>
</dbReference>